<organism evidence="1">
    <name type="scientific">Pseudomonas phage PA_L9</name>
    <dbReference type="NCBI Taxonomy" id="3232177"/>
    <lineage>
        <taxon>Viruses</taxon>
        <taxon>Duplodnaviria</taxon>
        <taxon>Heunggongvirae</taxon>
        <taxon>Uroviricota</taxon>
        <taxon>Caudoviricetes</taxon>
        <taxon>Samunavirus</taxon>
    </lineage>
</organism>
<dbReference type="EMBL" id="PP869205">
    <property type="protein sequence ID" value="XCN28493.1"/>
    <property type="molecule type" value="Genomic_DNA"/>
</dbReference>
<proteinExistence type="predicted"/>
<gene>
    <name evidence="1" type="primary">PAL9_101</name>
</gene>
<protein>
    <submittedName>
        <fullName evidence="1">DNA replication protein</fullName>
    </submittedName>
</protein>
<sequence>MNVSPMKKTRRVQAFLRTIESVSKDIDNAFFGLLYRTAMERMVDGEATLFEFLGQLEHMPVSIETFLDSAEFLGATDLVMWPEVRKAIVEENQNWWRGLDTAPGALGGAFDTACLMGCTRSGKSTQAIVGFMYQLHILLCMKNPQGWYGLPSATSIVMAIMGAKPHVTKKVVYAPMKKYIERMPWFQKYGVPDKNIDSEMLFIEKNIRVVPVAGNEDAVLGEALIACLIDEINFMNVVQKSKKAEVSTGRSGVYDQAQTVYDTVVRRRRGTFPKRYPQIGIIYASSSTRYKGDFTDKLRAETEKFNHNNVYIFNKKQYEVQPKENFCGETFRLLIGNDVQHDTRVLGPDEAVPEGSWVELVPIEYLPDFQRKPYDAMRDVLGISSNAISPFIKMRYRVYECVELGHEKRLESFLEKDHVILGVDGMPKVRHGHVCTNPSKPRYVHIDLSRTGDRCGVAMVRFDGMSNFERAGDQSERLPLATVEMALSIEPDANNEIQIAEVRSWVRSLIKVHGYPIKGVSYDGFDSRESIQQWRKDRMPSKEVSVDRTSAPYKQFRDALYDRRIALLDDPILLNEILELEYDTHKDKIDHPMMGSKDVSDAVCGAYCNMLERRSTWAAVHEIDGGDMAGRFEGERFDDDRRF</sequence>
<evidence type="ECO:0000313" key="1">
    <source>
        <dbReference type="EMBL" id="XCN28493.1"/>
    </source>
</evidence>
<reference evidence="1" key="1">
    <citation type="submission" date="2024-06" db="EMBL/GenBank/DDBJ databases">
        <authorList>
            <person name="Ma Y."/>
            <person name="Tan X."/>
            <person name="Yang Y."/>
        </authorList>
    </citation>
    <scope>NUCLEOTIDE SEQUENCE</scope>
</reference>
<name>A0AAU8L048_9CAUD</name>
<accession>A0AAU8L048</accession>